<organism evidence="2 3">
    <name type="scientific">Streptomyces subrutilus</name>
    <dbReference type="NCBI Taxonomy" id="36818"/>
    <lineage>
        <taxon>Bacteria</taxon>
        <taxon>Bacillati</taxon>
        <taxon>Actinomycetota</taxon>
        <taxon>Actinomycetes</taxon>
        <taxon>Kitasatosporales</taxon>
        <taxon>Streptomycetaceae</taxon>
        <taxon>Streptomyces</taxon>
    </lineage>
</organism>
<gene>
    <name evidence="2" type="ORF">BGK67_27790</name>
</gene>
<evidence type="ECO:0008006" key="4">
    <source>
        <dbReference type="Google" id="ProtNLM"/>
    </source>
</evidence>
<reference evidence="2 3" key="1">
    <citation type="submission" date="2016-08" db="EMBL/GenBank/DDBJ databases">
        <title>The complete genome of Streptomyces subrutilus 10-1-1.</title>
        <authorList>
            <person name="Chen X."/>
        </authorList>
    </citation>
    <scope>NUCLEOTIDE SEQUENCE [LARGE SCALE GENOMIC DNA]</scope>
    <source>
        <strain evidence="2 3">10-1-1</strain>
    </source>
</reference>
<evidence type="ECO:0000313" key="3">
    <source>
        <dbReference type="Proteomes" id="UP000095705"/>
    </source>
</evidence>
<name>A0A1E5PYP5_9ACTN</name>
<feature type="compositionally biased region" description="Basic and acidic residues" evidence="1">
    <location>
        <begin position="198"/>
        <end position="213"/>
    </location>
</feature>
<dbReference type="RefSeq" id="WP_069922822.1">
    <property type="nucleotide sequence ID" value="NZ_MEHK01000001.1"/>
</dbReference>
<feature type="region of interest" description="Disordered" evidence="1">
    <location>
        <begin position="174"/>
        <end position="222"/>
    </location>
</feature>
<protein>
    <recommendedName>
        <fullName evidence="4">DUF3618 domain-containing protein</fullName>
    </recommendedName>
</protein>
<evidence type="ECO:0000313" key="2">
    <source>
        <dbReference type="EMBL" id="OEJ34631.1"/>
    </source>
</evidence>
<dbReference type="AlphaFoldDB" id="A0A1E5PYP5"/>
<evidence type="ECO:0000256" key="1">
    <source>
        <dbReference type="SAM" id="MobiDB-lite"/>
    </source>
</evidence>
<sequence length="222" mass="23618">MGATPDELTKDVEYRRAHLAHNVNMLADRMTPSKVAQRKVDSMRHRVTGVKERVMGTAHDAAHGTSESLHQTADSLTGAAKEVGGTVQEGLQQTPAQIKRHTQGSPLAAGLMAFGAGMLAAALLPTTEVEENAGRQLREHSDELLEPVKQTALQAAEEVREELREPVAEAVGTVKDTAQEAVSTTTGHAQDAGQETADELRQVGRDTAAEVRGEPGAQRPPA</sequence>
<proteinExistence type="predicted"/>
<dbReference type="Proteomes" id="UP000095705">
    <property type="component" value="Unassembled WGS sequence"/>
</dbReference>
<accession>A0A1E5PYP5</accession>
<keyword evidence="3" id="KW-1185">Reference proteome</keyword>
<dbReference type="EMBL" id="MEHK01000001">
    <property type="protein sequence ID" value="OEJ34631.1"/>
    <property type="molecule type" value="Genomic_DNA"/>
</dbReference>
<comment type="caution">
    <text evidence="2">The sequence shown here is derived from an EMBL/GenBank/DDBJ whole genome shotgun (WGS) entry which is preliminary data.</text>
</comment>
<dbReference type="InterPro" id="IPR022062">
    <property type="entry name" value="DUF3618"/>
</dbReference>
<dbReference type="STRING" id="36818.BGK67_27790"/>
<dbReference type="Pfam" id="PF12277">
    <property type="entry name" value="DUF3618"/>
    <property type="match status" value="1"/>
</dbReference>
<dbReference type="Gene3D" id="1.10.287.700">
    <property type="entry name" value="Helix hairpin bin"/>
    <property type="match status" value="1"/>
</dbReference>
<dbReference type="OrthoDB" id="3218417at2"/>